<organism evidence="1 2">
    <name type="scientific">Mycena alexandri</name>
    <dbReference type="NCBI Taxonomy" id="1745969"/>
    <lineage>
        <taxon>Eukaryota</taxon>
        <taxon>Fungi</taxon>
        <taxon>Dikarya</taxon>
        <taxon>Basidiomycota</taxon>
        <taxon>Agaricomycotina</taxon>
        <taxon>Agaricomycetes</taxon>
        <taxon>Agaricomycetidae</taxon>
        <taxon>Agaricales</taxon>
        <taxon>Marasmiineae</taxon>
        <taxon>Mycenaceae</taxon>
        <taxon>Mycena</taxon>
    </lineage>
</organism>
<dbReference type="EMBL" id="JARJCM010000006">
    <property type="protein sequence ID" value="KAJ7044830.1"/>
    <property type="molecule type" value="Genomic_DNA"/>
</dbReference>
<comment type="caution">
    <text evidence="1">The sequence shown here is derived from an EMBL/GenBank/DDBJ whole genome shotgun (WGS) entry which is preliminary data.</text>
</comment>
<dbReference type="Proteomes" id="UP001218188">
    <property type="component" value="Unassembled WGS sequence"/>
</dbReference>
<reference evidence="1" key="1">
    <citation type="submission" date="2023-03" db="EMBL/GenBank/DDBJ databases">
        <title>Massive genome expansion in bonnet fungi (Mycena s.s.) driven by repeated elements and novel gene families across ecological guilds.</title>
        <authorList>
            <consortium name="Lawrence Berkeley National Laboratory"/>
            <person name="Harder C.B."/>
            <person name="Miyauchi S."/>
            <person name="Viragh M."/>
            <person name="Kuo A."/>
            <person name="Thoen E."/>
            <person name="Andreopoulos B."/>
            <person name="Lu D."/>
            <person name="Skrede I."/>
            <person name="Drula E."/>
            <person name="Henrissat B."/>
            <person name="Morin E."/>
            <person name="Kohler A."/>
            <person name="Barry K."/>
            <person name="LaButti K."/>
            <person name="Morin E."/>
            <person name="Salamov A."/>
            <person name="Lipzen A."/>
            <person name="Mereny Z."/>
            <person name="Hegedus B."/>
            <person name="Baldrian P."/>
            <person name="Stursova M."/>
            <person name="Weitz H."/>
            <person name="Taylor A."/>
            <person name="Grigoriev I.V."/>
            <person name="Nagy L.G."/>
            <person name="Martin F."/>
            <person name="Kauserud H."/>
        </authorList>
    </citation>
    <scope>NUCLEOTIDE SEQUENCE</scope>
    <source>
        <strain evidence="1">CBHHK200</strain>
    </source>
</reference>
<name>A0AAD6TGR2_9AGAR</name>
<evidence type="ECO:0000313" key="1">
    <source>
        <dbReference type="EMBL" id="KAJ7044830.1"/>
    </source>
</evidence>
<gene>
    <name evidence="1" type="ORF">C8F04DRAFT_1069661</name>
</gene>
<sequence length="71" mass="7467">MLICCALVALALAGVECPFVRCPFDEPLPPKLATDAFRTASRAIPRSSSAPLALPSDALDSERSCRLCGCT</sequence>
<dbReference type="AlphaFoldDB" id="A0AAD6TGR2"/>
<keyword evidence="2" id="KW-1185">Reference proteome</keyword>
<proteinExistence type="predicted"/>
<protein>
    <submittedName>
        <fullName evidence="1">Uncharacterized protein</fullName>
    </submittedName>
</protein>
<accession>A0AAD6TGR2</accession>
<evidence type="ECO:0000313" key="2">
    <source>
        <dbReference type="Proteomes" id="UP001218188"/>
    </source>
</evidence>